<name>A0A3N3ZPF1_9MICC</name>
<keyword evidence="2" id="KW-1185">Reference proteome</keyword>
<protein>
    <submittedName>
        <fullName evidence="1">HAD family phosphatase</fullName>
    </submittedName>
</protein>
<dbReference type="OrthoDB" id="3180855at2"/>
<dbReference type="GO" id="GO:0005829">
    <property type="term" value="C:cytosol"/>
    <property type="evidence" value="ECO:0007669"/>
    <property type="project" value="TreeGrafter"/>
</dbReference>
<dbReference type="Pfam" id="PF08282">
    <property type="entry name" value="Hydrolase_3"/>
    <property type="match status" value="1"/>
</dbReference>
<proteinExistence type="predicted"/>
<dbReference type="InterPro" id="IPR023214">
    <property type="entry name" value="HAD_sf"/>
</dbReference>
<dbReference type="InterPro" id="IPR036412">
    <property type="entry name" value="HAD-like_sf"/>
</dbReference>
<dbReference type="PANTHER" id="PTHR10000">
    <property type="entry name" value="PHOSPHOSERINE PHOSPHATASE"/>
    <property type="match status" value="1"/>
</dbReference>
<accession>A0A3N3ZPF1</accession>
<evidence type="ECO:0000313" key="1">
    <source>
        <dbReference type="EMBL" id="ROZ62843.1"/>
    </source>
</evidence>
<dbReference type="GO" id="GO:0016791">
    <property type="term" value="F:phosphatase activity"/>
    <property type="evidence" value="ECO:0007669"/>
    <property type="project" value="TreeGrafter"/>
</dbReference>
<dbReference type="GO" id="GO:0000287">
    <property type="term" value="F:magnesium ion binding"/>
    <property type="evidence" value="ECO:0007669"/>
    <property type="project" value="TreeGrafter"/>
</dbReference>
<dbReference type="Gene3D" id="3.40.50.1000">
    <property type="entry name" value="HAD superfamily/HAD-like"/>
    <property type="match status" value="1"/>
</dbReference>
<evidence type="ECO:0000313" key="2">
    <source>
        <dbReference type="Proteomes" id="UP000270616"/>
    </source>
</evidence>
<comment type="caution">
    <text evidence="1">The sequence shown here is derived from an EMBL/GenBank/DDBJ whole genome shotgun (WGS) entry which is preliminary data.</text>
</comment>
<organism evidence="1 2">
    <name type="scientific">Kocuria soli</name>
    <dbReference type="NCBI Taxonomy" id="2485125"/>
    <lineage>
        <taxon>Bacteria</taxon>
        <taxon>Bacillati</taxon>
        <taxon>Actinomycetota</taxon>
        <taxon>Actinomycetes</taxon>
        <taxon>Micrococcales</taxon>
        <taxon>Micrococcaceae</taxon>
        <taxon>Kocuria</taxon>
    </lineage>
</organism>
<dbReference type="Proteomes" id="UP000270616">
    <property type="component" value="Unassembled WGS sequence"/>
</dbReference>
<gene>
    <name evidence="1" type="ORF">EDL96_08700</name>
</gene>
<dbReference type="Gene3D" id="3.30.1240.10">
    <property type="match status" value="1"/>
</dbReference>
<dbReference type="EMBL" id="RKMF01000010">
    <property type="protein sequence ID" value="ROZ62843.1"/>
    <property type="molecule type" value="Genomic_DNA"/>
</dbReference>
<sequence length="279" mass="30275">MVASDLDGTLIGEDFRFRPRSLDALVALEEAGVPVVFVTGRPSRWLHPLREQVTPALSQVGTVICANGAMVYDLACDRVISSNTFEGRVALRVARRLRTEIPGVYFSAETLRGVVAEPGWIPTDRTAMDTNTDDVVVGDIETLLHPADQVVKFLAKRDDHDPEDFVREVARHAAEHMAVTHSVPTEALAEMSQLGLSKAQTLRKLCADLGVERGQVMAFGDMTNDLEMLTWAGYGFAMASGSPVVVEAVERTAPPFEQDGVAQVVEQFLAARQTGDLAG</sequence>
<reference evidence="1 2" key="1">
    <citation type="submission" date="2018-10" db="EMBL/GenBank/DDBJ databases">
        <title>Kocuria sp. M5W7-7, whole genome shotgun sequence.</title>
        <authorList>
            <person name="Tuo L."/>
        </authorList>
    </citation>
    <scope>NUCLEOTIDE SEQUENCE [LARGE SCALE GENOMIC DNA]</scope>
    <source>
        <strain evidence="1 2">M5W7-7</strain>
    </source>
</reference>
<dbReference type="PANTHER" id="PTHR10000:SF8">
    <property type="entry name" value="HAD SUPERFAMILY HYDROLASE-LIKE, TYPE 3"/>
    <property type="match status" value="1"/>
</dbReference>
<dbReference type="SUPFAM" id="SSF56784">
    <property type="entry name" value="HAD-like"/>
    <property type="match status" value="1"/>
</dbReference>
<dbReference type="AlphaFoldDB" id="A0A3N3ZPF1"/>